<dbReference type="SUPFAM" id="SSF53098">
    <property type="entry name" value="Ribonuclease H-like"/>
    <property type="match status" value="2"/>
</dbReference>
<keyword evidence="5" id="KW-0378">Hydrolase</keyword>
<dbReference type="Gene3D" id="1.10.340.70">
    <property type="match status" value="1"/>
</dbReference>
<protein>
    <submittedName>
        <fullName evidence="10">Uncharacterized protein</fullName>
    </submittedName>
</protein>
<dbReference type="Gene3D" id="3.30.420.10">
    <property type="entry name" value="Ribonuclease H-like superfamily/Ribonuclease H"/>
    <property type="match status" value="2"/>
</dbReference>
<dbReference type="Pfam" id="PF00075">
    <property type="entry name" value="RNase_H"/>
    <property type="match status" value="1"/>
</dbReference>
<dbReference type="CDD" id="cd09273">
    <property type="entry name" value="RNase_HI_RT_Bel"/>
    <property type="match status" value="1"/>
</dbReference>
<keyword evidence="3" id="KW-0540">Nuclease</keyword>
<evidence type="ECO:0000256" key="5">
    <source>
        <dbReference type="ARBA" id="ARBA00022801"/>
    </source>
</evidence>
<dbReference type="EMBL" id="IACJ01032767">
    <property type="protein sequence ID" value="LAA40591.1"/>
    <property type="molecule type" value="Transcribed_RNA"/>
</dbReference>
<dbReference type="InterPro" id="IPR012337">
    <property type="entry name" value="RNaseH-like_sf"/>
</dbReference>
<dbReference type="InterPro" id="IPR036397">
    <property type="entry name" value="RNaseH_sf"/>
</dbReference>
<keyword evidence="7" id="KW-1133">Transmembrane helix</keyword>
<keyword evidence="4" id="KW-0255">Endonuclease</keyword>
<organism evidence="10">
    <name type="scientific">Micrurus corallinus</name>
    <name type="common">Brazilian coral snake</name>
    <dbReference type="NCBI Taxonomy" id="54390"/>
    <lineage>
        <taxon>Eukaryota</taxon>
        <taxon>Metazoa</taxon>
        <taxon>Chordata</taxon>
        <taxon>Craniata</taxon>
        <taxon>Vertebrata</taxon>
        <taxon>Euteleostomi</taxon>
        <taxon>Lepidosauria</taxon>
        <taxon>Squamata</taxon>
        <taxon>Bifurcata</taxon>
        <taxon>Unidentata</taxon>
        <taxon>Episquamata</taxon>
        <taxon>Toxicofera</taxon>
        <taxon>Serpentes</taxon>
        <taxon>Colubroidea</taxon>
        <taxon>Elapidae</taxon>
        <taxon>Elapinae</taxon>
        <taxon>Micrurus</taxon>
    </lineage>
</organism>
<evidence type="ECO:0000256" key="2">
    <source>
        <dbReference type="ARBA" id="ARBA00022695"/>
    </source>
</evidence>
<dbReference type="GO" id="GO:0004523">
    <property type="term" value="F:RNA-DNA hybrid ribonuclease activity"/>
    <property type="evidence" value="ECO:0007669"/>
    <property type="project" value="InterPro"/>
</dbReference>
<dbReference type="Pfam" id="PF18697">
    <property type="entry name" value="MLVIN_C"/>
    <property type="match status" value="1"/>
</dbReference>
<accession>A0A2D4EZB7</accession>
<dbReference type="InterPro" id="IPR040643">
    <property type="entry name" value="MLVIN_C"/>
</dbReference>
<sequence length="711" mass="81333">MELHKMCWLRTGQDNGYLQTKIRFDLGKHPLEKREAIFIDGSSRERRETKVRPDLQDTPLQSGERWYIDGSSRVVEGKRQNGYAIIQGGTWALLENGKLPKHWSAQAAELYALKRALELGEKQDLTVYTDSKYAFGVVQTFGKIWKERGYVSSQGKDLVHQHLIEEVLKTLQLPHRIAVVHLRAHQKGEEVEKKGNNLADQEAKLAGQEGNEVRINVLLPHVETIEEVPVFDEKANEKLKTIGAHEEEDGKWRLPDGRQVLSYPLLRRIMERLHEGSHWGTQALIDEVLKVYAGLKVYTAAKQVTQKCIVCQRTNKDHIKEKLRGGRPLALYPFQNIQIDFTEMPQVGRYKYLLVIVDHLTGWVEAFPCIDETARTVVRILLEHVIPRYGLIMRIDSDQGKHFTGKITQGVAEALGIRWDLHSPWHPPSSGKVENCNGRIKTMLTKLYIETGLNWMKSLPVALFRLRTQPRRDVGITPYEMMFGIPLRGGNIQIGQLPSKDKGLIQYLQILSQTFDSFRKIGYLVQTSPLSFKVHSIEVGDEVWIKTWRKETLKPDWEGPFLVLLVTDTAVRTSEKGWTHYTRVKKSTSTEWYTIPVPEWTGILDQGGFLGGIFSNWKQALFMGCMIFIGLMMLPCLIPLIRNIVQSSISSMMQSQSSVKSIMILKEIGDQIQLLESMEEVGPMEKTPIEKTRLVEIQENIKLIVQKKMGD</sequence>
<dbReference type="PANTHER" id="PTHR41694">
    <property type="entry name" value="ENDOGENOUS RETROVIRUS GROUP K MEMBER POL PROTEIN"/>
    <property type="match status" value="1"/>
</dbReference>
<evidence type="ECO:0000256" key="6">
    <source>
        <dbReference type="ARBA" id="ARBA00022918"/>
    </source>
</evidence>
<keyword evidence="7" id="KW-0472">Membrane</keyword>
<evidence type="ECO:0000256" key="1">
    <source>
        <dbReference type="ARBA" id="ARBA00022679"/>
    </source>
</evidence>
<name>A0A2D4EZB7_MICCO</name>
<dbReference type="Pfam" id="PF00665">
    <property type="entry name" value="rve"/>
    <property type="match status" value="1"/>
</dbReference>
<dbReference type="PANTHER" id="PTHR41694:SF5">
    <property type="entry name" value="RIBONUCLEASE H"/>
    <property type="match status" value="1"/>
</dbReference>
<evidence type="ECO:0000259" key="9">
    <source>
        <dbReference type="PROSITE" id="PS50994"/>
    </source>
</evidence>
<dbReference type="InterPro" id="IPR041588">
    <property type="entry name" value="Integrase_H2C2"/>
</dbReference>
<keyword evidence="2" id="KW-0548">Nucleotidyltransferase</keyword>
<reference evidence="10" key="2">
    <citation type="submission" date="2017-11" db="EMBL/GenBank/DDBJ databases">
        <title>Coralsnake Venomics: Analyses of Venom Gland Transcriptomes and Proteomes of Six Brazilian Taxa.</title>
        <authorList>
            <person name="Aird S.D."/>
            <person name="Jorge da Silva N."/>
            <person name="Qiu L."/>
            <person name="Villar-Briones A."/>
            <person name="Aparecida-Saddi V."/>
            <person name="Campos-Telles M.P."/>
            <person name="Grau M."/>
            <person name="Mikheyev A.S."/>
        </authorList>
    </citation>
    <scope>NUCLEOTIDE SEQUENCE</scope>
    <source>
        <tissue evidence="10">Venom_gland</tissue>
    </source>
</reference>
<dbReference type="AlphaFoldDB" id="A0A2D4EZB7"/>
<dbReference type="Pfam" id="PF17921">
    <property type="entry name" value="Integrase_H2C2"/>
    <property type="match status" value="1"/>
</dbReference>
<dbReference type="GO" id="GO:0003964">
    <property type="term" value="F:RNA-directed DNA polymerase activity"/>
    <property type="evidence" value="ECO:0007669"/>
    <property type="project" value="UniProtKB-KW"/>
</dbReference>
<keyword evidence="7" id="KW-0812">Transmembrane</keyword>
<dbReference type="InterPro" id="IPR001584">
    <property type="entry name" value="Integrase_cat-core"/>
</dbReference>
<dbReference type="GO" id="GO:0015074">
    <property type="term" value="P:DNA integration"/>
    <property type="evidence" value="ECO:0007669"/>
    <property type="project" value="InterPro"/>
</dbReference>
<dbReference type="InterPro" id="IPR002156">
    <property type="entry name" value="RNaseH_domain"/>
</dbReference>
<dbReference type="PROSITE" id="PS50994">
    <property type="entry name" value="INTEGRASE"/>
    <property type="match status" value="1"/>
</dbReference>
<proteinExistence type="predicted"/>
<evidence type="ECO:0000313" key="10">
    <source>
        <dbReference type="EMBL" id="LAA40591.1"/>
    </source>
</evidence>
<evidence type="ECO:0000256" key="3">
    <source>
        <dbReference type="ARBA" id="ARBA00022722"/>
    </source>
</evidence>
<feature type="transmembrane region" description="Helical" evidence="7">
    <location>
        <begin position="620"/>
        <end position="645"/>
    </location>
</feature>
<feature type="domain" description="Integrase catalytic" evidence="9">
    <location>
        <begin position="329"/>
        <end position="486"/>
    </location>
</feature>
<evidence type="ECO:0000259" key="8">
    <source>
        <dbReference type="PROSITE" id="PS50879"/>
    </source>
</evidence>
<evidence type="ECO:0000256" key="4">
    <source>
        <dbReference type="ARBA" id="ARBA00022759"/>
    </source>
</evidence>
<dbReference type="Gene3D" id="2.30.30.850">
    <property type="match status" value="1"/>
</dbReference>
<dbReference type="GO" id="GO:0003676">
    <property type="term" value="F:nucleic acid binding"/>
    <property type="evidence" value="ECO:0007669"/>
    <property type="project" value="InterPro"/>
</dbReference>
<reference evidence="10" key="1">
    <citation type="submission" date="2017-07" db="EMBL/GenBank/DDBJ databases">
        <authorList>
            <person name="Mikheyev A."/>
            <person name="Grau M."/>
        </authorList>
    </citation>
    <scope>NUCLEOTIDE SEQUENCE</scope>
    <source>
        <tissue evidence="10">Venom_gland</tissue>
    </source>
</reference>
<evidence type="ECO:0000256" key="7">
    <source>
        <dbReference type="SAM" id="Phobius"/>
    </source>
</evidence>
<keyword evidence="6" id="KW-0695">RNA-directed DNA polymerase</keyword>
<feature type="domain" description="RNase H type-1" evidence="8">
    <location>
        <begin position="60"/>
        <end position="208"/>
    </location>
</feature>
<dbReference type="PROSITE" id="PS50879">
    <property type="entry name" value="RNASE_H_1"/>
    <property type="match status" value="1"/>
</dbReference>
<keyword evidence="1" id="KW-0808">Transferase</keyword>